<evidence type="ECO:0000313" key="1">
    <source>
        <dbReference type="EMBL" id="KAA8541329.1"/>
    </source>
</evidence>
<organism evidence="1 2">
    <name type="scientific">Nyssa sinensis</name>
    <dbReference type="NCBI Taxonomy" id="561372"/>
    <lineage>
        <taxon>Eukaryota</taxon>
        <taxon>Viridiplantae</taxon>
        <taxon>Streptophyta</taxon>
        <taxon>Embryophyta</taxon>
        <taxon>Tracheophyta</taxon>
        <taxon>Spermatophyta</taxon>
        <taxon>Magnoliopsida</taxon>
        <taxon>eudicotyledons</taxon>
        <taxon>Gunneridae</taxon>
        <taxon>Pentapetalae</taxon>
        <taxon>asterids</taxon>
        <taxon>Cornales</taxon>
        <taxon>Nyssaceae</taxon>
        <taxon>Nyssa</taxon>
    </lineage>
</organism>
<reference evidence="1 2" key="1">
    <citation type="submission" date="2019-09" db="EMBL/GenBank/DDBJ databases">
        <title>A chromosome-level genome assembly of the Chinese tupelo Nyssa sinensis.</title>
        <authorList>
            <person name="Yang X."/>
            <person name="Kang M."/>
            <person name="Yang Y."/>
            <person name="Xiong H."/>
            <person name="Wang M."/>
            <person name="Zhang Z."/>
            <person name="Wang Z."/>
            <person name="Wu H."/>
            <person name="Ma T."/>
            <person name="Liu J."/>
            <person name="Xi Z."/>
        </authorList>
    </citation>
    <scope>NUCLEOTIDE SEQUENCE [LARGE SCALE GENOMIC DNA]</scope>
    <source>
        <strain evidence="1">J267</strain>
        <tissue evidence="1">Leaf</tissue>
    </source>
</reference>
<sequence>MVVNASIIKADVVKFDGIENFELLQRRVKDLLVQQDFVKALYGKTKKLEKNDRGRIGRTRDESSKYHSTLSGRRVGIRANFPAMADETHIYQISDSLNHLKEDQDSQQQVLDEVVQQLNVLATGYESLSWSERREFGDGSTSRLTNCQ</sequence>
<protein>
    <submittedName>
        <fullName evidence="1">Uncharacterized protein</fullName>
    </submittedName>
</protein>
<proteinExistence type="predicted"/>
<name>A0A5J5BF57_9ASTE</name>
<keyword evidence="2" id="KW-1185">Reference proteome</keyword>
<dbReference type="AlphaFoldDB" id="A0A5J5BF57"/>
<accession>A0A5J5BF57</accession>
<dbReference type="Proteomes" id="UP000325577">
    <property type="component" value="Linkage Group LG13"/>
</dbReference>
<dbReference type="EMBL" id="CM018036">
    <property type="protein sequence ID" value="KAA8541329.1"/>
    <property type="molecule type" value="Genomic_DNA"/>
</dbReference>
<gene>
    <name evidence="1" type="ORF">F0562_025292</name>
</gene>
<evidence type="ECO:0000313" key="2">
    <source>
        <dbReference type="Proteomes" id="UP000325577"/>
    </source>
</evidence>